<organism evidence="1 2">
    <name type="scientific">Shewanella glacialipiscicola</name>
    <dbReference type="NCBI Taxonomy" id="614069"/>
    <lineage>
        <taxon>Bacteria</taxon>
        <taxon>Pseudomonadati</taxon>
        <taxon>Pseudomonadota</taxon>
        <taxon>Gammaproteobacteria</taxon>
        <taxon>Alteromonadales</taxon>
        <taxon>Shewanellaceae</taxon>
        <taxon>Shewanella</taxon>
    </lineage>
</organism>
<reference evidence="2" key="1">
    <citation type="journal article" date="2019" name="Int. J. Syst. Evol. Microbiol.">
        <title>The Global Catalogue of Microorganisms (GCM) 10K type strain sequencing project: providing services to taxonomists for standard genome sequencing and annotation.</title>
        <authorList>
            <consortium name="The Broad Institute Genomics Platform"/>
            <consortium name="The Broad Institute Genome Sequencing Center for Infectious Disease"/>
            <person name="Wu L."/>
            <person name="Ma J."/>
        </authorList>
    </citation>
    <scope>NUCLEOTIDE SEQUENCE [LARGE SCALE GENOMIC DNA]</scope>
    <source>
        <strain evidence="2">NBRC 102030</strain>
    </source>
</reference>
<dbReference type="RefSeq" id="WP_220773045.1">
    <property type="nucleotide sequence ID" value="NZ_BPFC01000024.1"/>
</dbReference>
<accession>A0ABQ6J1L9</accession>
<sequence>MDSVILQQLTAVNSEILLKLNKIDALKPIDDVFHILVLELQGFTEQREVCLKTLMSHSEFIDRQFLVDQLNFSQILITRSTKVMEDCRALVQVDNNAKRHIKAYKAIESNR</sequence>
<gene>
    <name evidence="1" type="ORF">GCM10025855_08810</name>
</gene>
<comment type="caution">
    <text evidence="1">The sequence shown here is derived from an EMBL/GenBank/DDBJ whole genome shotgun (WGS) entry which is preliminary data.</text>
</comment>
<name>A0ABQ6J1L9_9GAMM</name>
<dbReference type="Proteomes" id="UP001157046">
    <property type="component" value="Unassembled WGS sequence"/>
</dbReference>
<evidence type="ECO:0000313" key="2">
    <source>
        <dbReference type="Proteomes" id="UP001157046"/>
    </source>
</evidence>
<keyword evidence="2" id="KW-1185">Reference proteome</keyword>
<proteinExistence type="predicted"/>
<evidence type="ECO:0000313" key="1">
    <source>
        <dbReference type="EMBL" id="GMA81348.1"/>
    </source>
</evidence>
<protein>
    <submittedName>
        <fullName evidence="1">Uncharacterized protein</fullName>
    </submittedName>
</protein>
<dbReference type="EMBL" id="BSUY01000001">
    <property type="protein sequence ID" value="GMA81348.1"/>
    <property type="molecule type" value="Genomic_DNA"/>
</dbReference>